<keyword evidence="3" id="KW-0963">Cytoplasm</keyword>
<dbReference type="RefSeq" id="WP_133227358.1">
    <property type="nucleotide sequence ID" value="NZ_SMRT01000003.1"/>
</dbReference>
<keyword evidence="2 3" id="KW-0143">Chaperone</keyword>
<name>A0A4R5KSM7_9BACL</name>
<proteinExistence type="inferred from homology"/>
<dbReference type="AlphaFoldDB" id="A0A4R5KSM7"/>
<evidence type="ECO:0000313" key="5">
    <source>
        <dbReference type="Proteomes" id="UP000295636"/>
    </source>
</evidence>
<dbReference type="InterPro" id="IPR002669">
    <property type="entry name" value="UreD"/>
</dbReference>
<reference evidence="4 5" key="1">
    <citation type="submission" date="2019-03" db="EMBL/GenBank/DDBJ databases">
        <title>This is whole genome sequence of Paenibacillus sp MS74 strain.</title>
        <authorList>
            <person name="Trinh H.N."/>
        </authorList>
    </citation>
    <scope>NUCLEOTIDE SEQUENCE [LARGE SCALE GENOMIC DNA]</scope>
    <source>
        <strain evidence="4 5">MS74</strain>
    </source>
</reference>
<accession>A0A4R5KSM7</accession>
<dbReference type="OrthoDB" id="5328682at2"/>
<dbReference type="PANTHER" id="PTHR33643:SF1">
    <property type="entry name" value="UREASE ACCESSORY PROTEIN D"/>
    <property type="match status" value="1"/>
</dbReference>
<protein>
    <recommendedName>
        <fullName evidence="3">Urease accessory protein UreD</fullName>
    </recommendedName>
</protein>
<keyword evidence="5" id="KW-1185">Reference proteome</keyword>
<organism evidence="4 5">
    <name type="scientific">Paenibacillus piri</name>
    <dbReference type="NCBI Taxonomy" id="2547395"/>
    <lineage>
        <taxon>Bacteria</taxon>
        <taxon>Bacillati</taxon>
        <taxon>Bacillota</taxon>
        <taxon>Bacilli</taxon>
        <taxon>Bacillales</taxon>
        <taxon>Paenibacillaceae</taxon>
        <taxon>Paenibacillus</taxon>
    </lineage>
</organism>
<evidence type="ECO:0000313" key="4">
    <source>
        <dbReference type="EMBL" id="TDF98873.1"/>
    </source>
</evidence>
<evidence type="ECO:0000256" key="1">
    <source>
        <dbReference type="ARBA" id="ARBA00007177"/>
    </source>
</evidence>
<dbReference type="HAMAP" id="MF_01384">
    <property type="entry name" value="UreD"/>
    <property type="match status" value="1"/>
</dbReference>
<sequence>MPNVTGCVTASFTAAGEQTRLSGRYHAYPLKIAKAFPFPEGQLGVYVMDASPGVMAGDRYVLDWTFGEQTDVYITNQSYTKVHPARDSDAGAAARPSSQEQRLTLGRDSYVEYMPEPLMLYKDAVFYSATDIRMDAGSVLIYADAVCPGRTYRGELFQYGLYQNRLTVTYDGELIYCAKQRIQPAAQGLRLNAIGGWAEHTHAGSLCVFSDRVDAAFIEALKDFLEERNKEHDSPLRNNMTAGQASRPGAPLYFGISRTYKYGLVLSVIGSKMYEIQELMTAAWQFTRQRLFAKPVLNVRK</sequence>
<comment type="similarity">
    <text evidence="1 3">Belongs to the UreD family.</text>
</comment>
<comment type="subcellular location">
    <subcellularLocation>
        <location evidence="3">Cytoplasm</location>
    </subcellularLocation>
</comment>
<dbReference type="EMBL" id="SMRT01000003">
    <property type="protein sequence ID" value="TDF98873.1"/>
    <property type="molecule type" value="Genomic_DNA"/>
</dbReference>
<evidence type="ECO:0000256" key="3">
    <source>
        <dbReference type="HAMAP-Rule" id="MF_01384"/>
    </source>
</evidence>
<comment type="function">
    <text evidence="3">Required for maturation of urease via the functional incorporation of the urease nickel metallocenter.</text>
</comment>
<dbReference type="GO" id="GO:0016151">
    <property type="term" value="F:nickel cation binding"/>
    <property type="evidence" value="ECO:0007669"/>
    <property type="project" value="UniProtKB-UniRule"/>
</dbReference>
<dbReference type="GO" id="GO:0005737">
    <property type="term" value="C:cytoplasm"/>
    <property type="evidence" value="ECO:0007669"/>
    <property type="project" value="UniProtKB-SubCell"/>
</dbReference>
<keyword evidence="3" id="KW-0996">Nickel insertion</keyword>
<comment type="subunit">
    <text evidence="3">UreD, UreF and UreG form a complex that acts as a GTP-hydrolysis-dependent molecular chaperone, activating the urease apoprotein by helping to assemble the nickel containing metallocenter of UreC. The UreE protein probably delivers the nickel.</text>
</comment>
<comment type="caution">
    <text evidence="4">The sequence shown here is derived from an EMBL/GenBank/DDBJ whole genome shotgun (WGS) entry which is preliminary data.</text>
</comment>
<dbReference type="Proteomes" id="UP000295636">
    <property type="component" value="Unassembled WGS sequence"/>
</dbReference>
<evidence type="ECO:0000256" key="2">
    <source>
        <dbReference type="ARBA" id="ARBA00023186"/>
    </source>
</evidence>
<gene>
    <name evidence="3" type="primary">ureD</name>
    <name evidence="4" type="ORF">E1757_10175</name>
</gene>
<dbReference type="PANTHER" id="PTHR33643">
    <property type="entry name" value="UREASE ACCESSORY PROTEIN D"/>
    <property type="match status" value="1"/>
</dbReference>
<dbReference type="Pfam" id="PF01774">
    <property type="entry name" value="UreD"/>
    <property type="match status" value="1"/>
</dbReference>